<accession>A0ABV5YZ00</accession>
<feature type="region of interest" description="Disordered" evidence="1">
    <location>
        <begin position="1"/>
        <end position="42"/>
    </location>
</feature>
<keyword evidence="3" id="KW-1185">Reference proteome</keyword>
<reference evidence="2 3" key="1">
    <citation type="submission" date="2024-09" db="EMBL/GenBank/DDBJ databases">
        <authorList>
            <person name="Sun Q."/>
            <person name="Mori K."/>
        </authorList>
    </citation>
    <scope>NUCLEOTIDE SEQUENCE [LARGE SCALE GENOMIC DNA]</scope>
    <source>
        <strain evidence="2 3">TBRC 0563</strain>
    </source>
</reference>
<dbReference type="EMBL" id="JBHLZP010001019">
    <property type="protein sequence ID" value="MFB9840311.1"/>
    <property type="molecule type" value="Genomic_DNA"/>
</dbReference>
<organism evidence="2 3">
    <name type="scientific">Actinoallomurus acaciae</name>
    <dbReference type="NCBI Taxonomy" id="502577"/>
    <lineage>
        <taxon>Bacteria</taxon>
        <taxon>Bacillati</taxon>
        <taxon>Actinomycetota</taxon>
        <taxon>Actinomycetes</taxon>
        <taxon>Streptosporangiales</taxon>
        <taxon>Thermomonosporaceae</taxon>
        <taxon>Actinoallomurus</taxon>
    </lineage>
</organism>
<comment type="caution">
    <text evidence="2">The sequence shown here is derived from an EMBL/GenBank/DDBJ whole genome shotgun (WGS) entry which is preliminary data.</text>
</comment>
<evidence type="ECO:0000313" key="2">
    <source>
        <dbReference type="EMBL" id="MFB9840311.1"/>
    </source>
</evidence>
<feature type="region of interest" description="Disordered" evidence="1">
    <location>
        <begin position="303"/>
        <end position="335"/>
    </location>
</feature>
<evidence type="ECO:0000256" key="1">
    <source>
        <dbReference type="SAM" id="MobiDB-lite"/>
    </source>
</evidence>
<feature type="compositionally biased region" description="Low complexity" evidence="1">
    <location>
        <begin position="62"/>
        <end position="77"/>
    </location>
</feature>
<dbReference type="Gene3D" id="3.90.176.10">
    <property type="entry name" value="Toxin ADP-ribosyltransferase, Chain A, domain 1"/>
    <property type="match status" value="1"/>
</dbReference>
<feature type="region of interest" description="Disordered" evidence="1">
    <location>
        <begin position="60"/>
        <end position="79"/>
    </location>
</feature>
<sequence length="335" mass="34939">MPLVVTVDPAASGPGRPGRVPERGESPTGVDTSVTTAGSVSSAALLRERASVPLVVPVTVGSAASPSPGAPSDLSSPQGRGYDRLWLAKRVSTPQERQAFRASLGWRYDAATRSVARLLAEHPGLRSAGPPDEALMTDLAAVRVFAGRDQAATVESFRFGGDDADRAFAVCVAGGLRRLPSFQGAVVRGGPPGSGAADAYREGEDLVEAAPLIALDDLDAPVPGGVEFLIWSATARRLTGFAEGRPTPEVAFLPGTVFRVLAVDPPPATAPVRRVLLTEVPPAKAGPGHTEWADRVRARLVKAAESRPVTPPTENDDRFAPLPGDPVPDVQRSRP</sequence>
<dbReference type="Proteomes" id="UP001589627">
    <property type="component" value="Unassembled WGS sequence"/>
</dbReference>
<feature type="compositionally biased region" description="Low complexity" evidence="1">
    <location>
        <begin position="26"/>
        <end position="42"/>
    </location>
</feature>
<name>A0ABV5YZ00_9ACTN</name>
<evidence type="ECO:0000313" key="3">
    <source>
        <dbReference type="Proteomes" id="UP001589627"/>
    </source>
</evidence>
<dbReference type="RefSeq" id="WP_378213538.1">
    <property type="nucleotide sequence ID" value="NZ_JBHLZP010001019.1"/>
</dbReference>
<proteinExistence type="predicted"/>
<gene>
    <name evidence="2" type="ORF">ACFFNX_50010</name>
</gene>
<protein>
    <recommendedName>
        <fullName evidence="4">ADP-ribosyltransferase exoenzyme</fullName>
    </recommendedName>
</protein>
<evidence type="ECO:0008006" key="4">
    <source>
        <dbReference type="Google" id="ProtNLM"/>
    </source>
</evidence>